<evidence type="ECO:0000256" key="1">
    <source>
        <dbReference type="SAM" id="MobiDB-lite"/>
    </source>
</evidence>
<name>A0A0E9PXS2_ANGAN</name>
<reference evidence="2" key="2">
    <citation type="journal article" date="2015" name="Fish Shellfish Immunol.">
        <title>Early steps in the European eel (Anguilla anguilla)-Vibrio vulnificus interaction in the gills: Role of the RtxA13 toxin.</title>
        <authorList>
            <person name="Callol A."/>
            <person name="Pajuelo D."/>
            <person name="Ebbesson L."/>
            <person name="Teles M."/>
            <person name="MacKenzie S."/>
            <person name="Amaro C."/>
        </authorList>
    </citation>
    <scope>NUCLEOTIDE SEQUENCE</scope>
</reference>
<feature type="compositionally biased region" description="Basic and acidic residues" evidence="1">
    <location>
        <begin position="21"/>
        <end position="33"/>
    </location>
</feature>
<feature type="region of interest" description="Disordered" evidence="1">
    <location>
        <begin position="1"/>
        <end position="38"/>
    </location>
</feature>
<sequence>MRSGKKSLKAVRPARGGGGNDRAKLGSEREKPTKSYMGRVNTAAPYGWRKEVRSRLYPTVRVPHPPEARG</sequence>
<dbReference type="AlphaFoldDB" id="A0A0E9PXS2"/>
<evidence type="ECO:0000313" key="2">
    <source>
        <dbReference type="EMBL" id="JAH09092.1"/>
    </source>
</evidence>
<accession>A0A0E9PXS2</accession>
<reference evidence="2" key="1">
    <citation type="submission" date="2014-11" db="EMBL/GenBank/DDBJ databases">
        <authorList>
            <person name="Amaro Gonzalez C."/>
        </authorList>
    </citation>
    <scope>NUCLEOTIDE SEQUENCE</scope>
</reference>
<protein>
    <submittedName>
        <fullName evidence="2">Uncharacterized protein</fullName>
    </submittedName>
</protein>
<dbReference type="EMBL" id="GBXM01099485">
    <property type="protein sequence ID" value="JAH09092.1"/>
    <property type="molecule type" value="Transcribed_RNA"/>
</dbReference>
<organism evidence="2">
    <name type="scientific">Anguilla anguilla</name>
    <name type="common">European freshwater eel</name>
    <name type="synonym">Muraena anguilla</name>
    <dbReference type="NCBI Taxonomy" id="7936"/>
    <lineage>
        <taxon>Eukaryota</taxon>
        <taxon>Metazoa</taxon>
        <taxon>Chordata</taxon>
        <taxon>Craniata</taxon>
        <taxon>Vertebrata</taxon>
        <taxon>Euteleostomi</taxon>
        <taxon>Actinopterygii</taxon>
        <taxon>Neopterygii</taxon>
        <taxon>Teleostei</taxon>
        <taxon>Anguilliformes</taxon>
        <taxon>Anguillidae</taxon>
        <taxon>Anguilla</taxon>
    </lineage>
</organism>
<proteinExistence type="predicted"/>